<reference evidence="2" key="1">
    <citation type="submission" date="2017-03" db="EMBL/GenBank/DDBJ databases">
        <authorList>
            <person name="Sharma R."/>
            <person name="Thines M."/>
        </authorList>
    </citation>
    <scope>NUCLEOTIDE SEQUENCE [LARGE SCALE GENOMIC DNA]</scope>
</reference>
<dbReference type="PANTHER" id="PTHR42085">
    <property type="entry name" value="F-BOX DOMAIN-CONTAINING PROTEIN"/>
    <property type="match status" value="1"/>
</dbReference>
<organism evidence="1 2">
    <name type="scientific">Lasallia pustulata</name>
    <dbReference type="NCBI Taxonomy" id="136370"/>
    <lineage>
        <taxon>Eukaryota</taxon>
        <taxon>Fungi</taxon>
        <taxon>Dikarya</taxon>
        <taxon>Ascomycota</taxon>
        <taxon>Pezizomycotina</taxon>
        <taxon>Lecanoromycetes</taxon>
        <taxon>OSLEUM clade</taxon>
        <taxon>Umbilicariomycetidae</taxon>
        <taxon>Umbilicariales</taxon>
        <taxon>Umbilicariaceae</taxon>
        <taxon>Lasallia</taxon>
    </lineage>
</organism>
<dbReference type="EMBL" id="FWEW01003670">
    <property type="protein sequence ID" value="SLM40362.1"/>
    <property type="molecule type" value="Genomic_DNA"/>
</dbReference>
<protein>
    <submittedName>
        <fullName evidence="1">Uncharacterized protein</fullName>
    </submittedName>
</protein>
<dbReference type="AlphaFoldDB" id="A0A1W5DBQ6"/>
<evidence type="ECO:0000313" key="1">
    <source>
        <dbReference type="EMBL" id="SLM40362.1"/>
    </source>
</evidence>
<dbReference type="InterPro" id="IPR038883">
    <property type="entry name" value="AN11006-like"/>
</dbReference>
<proteinExistence type="predicted"/>
<keyword evidence="2" id="KW-1185">Reference proteome</keyword>
<accession>A0A1W5DBQ6</accession>
<name>A0A1W5DBQ6_9LECA</name>
<dbReference type="PANTHER" id="PTHR42085:SF1">
    <property type="entry name" value="F-BOX DOMAIN-CONTAINING PROTEIN"/>
    <property type="match status" value="1"/>
</dbReference>
<evidence type="ECO:0000313" key="2">
    <source>
        <dbReference type="Proteomes" id="UP000192927"/>
    </source>
</evidence>
<dbReference type="Proteomes" id="UP000192927">
    <property type="component" value="Unassembled WGS sequence"/>
</dbReference>
<sequence>MASRKAAVQKASQRRKASSKRNTGFLALPLELREQIYTELTVDMPCSIFELLRVNRQLSKETQPFLFKHPLVFHGQRDFLTWLSKIDRGNMKDITTVWFKVYEIEPAESFGALRKGIGQLKVKGGPKGTHVNHFHEACDQDANRVGEAFKAMANVKDFSILKTDDTEPRPDPYMLETFSRMVARRFPNLQRLSIHIDLVHLDFVSSLRQLRSLRCSGFSLSTPAETAEILSALPKLVELEIIGPPPTLTFEQRPGYSGPRRMQSITADVISELSSLKALTIYEKRDPMLLYPQPMFLTEETFDALKAVHKDSLRVLRIATDHNLDESDDWDGRSQLAEILPSMALSHLEIASADEQEVTPLPKTLRRLVIPWVTATLLTTVIQRFLKNRHRVPLLRDIVVTVARTTLMKTKESPTNTLSWARDQLQEVGIRLKFEKRESYVPLIYIEPDI</sequence>
<dbReference type="InterPro" id="IPR032675">
    <property type="entry name" value="LRR_dom_sf"/>
</dbReference>
<dbReference type="Gene3D" id="3.80.10.10">
    <property type="entry name" value="Ribonuclease Inhibitor"/>
    <property type="match status" value="1"/>
</dbReference>